<reference evidence="2 3" key="1">
    <citation type="journal article" date="2018" name="Nat. Ecol. Evol.">
        <title>Genomic signatures of mitonuclear coevolution across populations of Tigriopus californicus.</title>
        <authorList>
            <person name="Barreto F.S."/>
            <person name="Watson E.T."/>
            <person name="Lima T.G."/>
            <person name="Willett C.S."/>
            <person name="Edmands S."/>
            <person name="Li W."/>
            <person name="Burton R.S."/>
        </authorList>
    </citation>
    <scope>NUCLEOTIDE SEQUENCE [LARGE SCALE GENOMIC DNA]</scope>
    <source>
        <strain evidence="2 3">San Diego</strain>
    </source>
</reference>
<dbReference type="EMBL" id="VCGU01000009">
    <property type="protein sequence ID" value="TRY70739.1"/>
    <property type="molecule type" value="Genomic_DNA"/>
</dbReference>
<dbReference type="Proteomes" id="UP000318571">
    <property type="component" value="Chromosome 9"/>
</dbReference>
<keyword evidence="1" id="KW-0472">Membrane</keyword>
<keyword evidence="3" id="KW-1185">Reference proteome</keyword>
<keyword evidence="1" id="KW-0812">Transmembrane</keyword>
<feature type="transmembrane region" description="Helical" evidence="1">
    <location>
        <begin position="20"/>
        <end position="40"/>
    </location>
</feature>
<protein>
    <submittedName>
        <fullName evidence="2">Uncharacterized protein</fullName>
    </submittedName>
</protein>
<sequence>MVLRKIEAKGKRENRPWSPWIRRTLVMVGLCGALWATLYVEVKLPEDFPAKSTAWLNRMEIAKTSALDYLLQEAGSHSGRTNIITVSN</sequence>
<name>A0A553NZ70_TIGCA</name>
<organism evidence="2 3">
    <name type="scientific">Tigriopus californicus</name>
    <name type="common">Marine copepod</name>
    <dbReference type="NCBI Taxonomy" id="6832"/>
    <lineage>
        <taxon>Eukaryota</taxon>
        <taxon>Metazoa</taxon>
        <taxon>Ecdysozoa</taxon>
        <taxon>Arthropoda</taxon>
        <taxon>Crustacea</taxon>
        <taxon>Multicrustacea</taxon>
        <taxon>Hexanauplia</taxon>
        <taxon>Copepoda</taxon>
        <taxon>Harpacticoida</taxon>
        <taxon>Harpacticidae</taxon>
        <taxon>Tigriopus</taxon>
    </lineage>
</organism>
<keyword evidence="1" id="KW-1133">Transmembrane helix</keyword>
<comment type="caution">
    <text evidence="2">The sequence shown here is derived from an EMBL/GenBank/DDBJ whole genome shotgun (WGS) entry which is preliminary data.</text>
</comment>
<evidence type="ECO:0000313" key="3">
    <source>
        <dbReference type="Proteomes" id="UP000318571"/>
    </source>
</evidence>
<gene>
    <name evidence="2" type="ORF">TCAL_11930</name>
</gene>
<evidence type="ECO:0000256" key="1">
    <source>
        <dbReference type="SAM" id="Phobius"/>
    </source>
</evidence>
<dbReference type="AlphaFoldDB" id="A0A553NZ70"/>
<evidence type="ECO:0000313" key="2">
    <source>
        <dbReference type="EMBL" id="TRY70739.1"/>
    </source>
</evidence>
<accession>A0A553NZ70</accession>
<proteinExistence type="predicted"/>